<dbReference type="GO" id="GO:0015344">
    <property type="term" value="F:siderophore uptake transmembrane transporter activity"/>
    <property type="evidence" value="ECO:0007669"/>
    <property type="project" value="TreeGrafter"/>
</dbReference>
<reference evidence="11 12" key="1">
    <citation type="submission" date="2009-01" db="EMBL/GenBank/DDBJ databases">
        <authorList>
            <person name="Qin X."/>
            <person name="Bachman B."/>
            <person name="Battles P."/>
            <person name="Bell A."/>
            <person name="Bess C."/>
            <person name="Bickham C."/>
            <person name="Chaboub L."/>
            <person name="Chen D."/>
            <person name="Coyle M."/>
            <person name="Deiros D.R."/>
            <person name="Dinh H."/>
            <person name="Forbes L."/>
            <person name="Fowler G."/>
            <person name="Francisco L."/>
            <person name="Fu Q."/>
            <person name="Gubbala S."/>
            <person name="Hale W."/>
            <person name="Han Y."/>
            <person name="Hemphill L."/>
            <person name="Highlander S.K."/>
            <person name="Hirani K."/>
            <person name="Hogues M."/>
            <person name="Jackson L."/>
            <person name="Jakkamsetti A."/>
            <person name="Javaid M."/>
            <person name="Jiang H."/>
            <person name="Korchina V."/>
            <person name="Kovar C."/>
            <person name="Lara F."/>
            <person name="Lee S."/>
            <person name="Mata R."/>
            <person name="Mathew T."/>
            <person name="Moen C."/>
            <person name="Morales K."/>
            <person name="Munidasa M."/>
            <person name="Nazareth L."/>
            <person name="Ngo R."/>
            <person name="Nguyen L."/>
            <person name="Okwuonu G."/>
            <person name="Ongeri F."/>
            <person name="Patil S."/>
            <person name="Petrosino J."/>
            <person name="Pham C."/>
            <person name="Pham P."/>
            <person name="Pu L.-L."/>
            <person name="Puazo M."/>
            <person name="Raj R."/>
            <person name="Reid J."/>
            <person name="Rouhana J."/>
            <person name="Saada N."/>
            <person name="Shang Y."/>
            <person name="Simmons D."/>
            <person name="Thornton R."/>
            <person name="Warren J."/>
            <person name="Weissenberger G."/>
            <person name="Zhang J."/>
            <person name="Zhang L."/>
            <person name="Zhou C."/>
            <person name="Zhu D."/>
            <person name="Muzny D."/>
            <person name="Worley K."/>
            <person name="Gibbs R."/>
        </authorList>
    </citation>
    <scope>NUCLEOTIDE SEQUENCE [LARGE SCALE GENOMIC DNA]</scope>
    <source>
        <strain evidence="11 12">ATCC 33300</strain>
    </source>
</reference>
<dbReference type="NCBIfam" id="TIGR04056">
    <property type="entry name" value="OMP_RagA_SusC"/>
    <property type="match status" value="1"/>
</dbReference>
<dbReference type="InterPro" id="IPR037066">
    <property type="entry name" value="Plug_dom_sf"/>
</dbReference>
<dbReference type="InterPro" id="IPR036942">
    <property type="entry name" value="Beta-barrel_TonB_sf"/>
</dbReference>
<dbReference type="InterPro" id="IPR012910">
    <property type="entry name" value="Plug_dom"/>
</dbReference>
<dbReference type="InterPro" id="IPR008969">
    <property type="entry name" value="CarboxyPept-like_regulatory"/>
</dbReference>
<keyword evidence="5 9" id="KW-0732">Signal</keyword>
<dbReference type="PROSITE" id="PS52016">
    <property type="entry name" value="TONB_DEPENDENT_REC_3"/>
    <property type="match status" value="1"/>
</dbReference>
<proteinExistence type="inferred from homology"/>
<dbReference type="Gene3D" id="2.170.130.10">
    <property type="entry name" value="TonB-dependent receptor, plug domain"/>
    <property type="match status" value="1"/>
</dbReference>
<evidence type="ECO:0000256" key="1">
    <source>
        <dbReference type="ARBA" id="ARBA00004571"/>
    </source>
</evidence>
<keyword evidence="7 8" id="KW-0998">Cell outer membrane</keyword>
<dbReference type="Gene3D" id="2.60.40.1120">
    <property type="entry name" value="Carboxypeptidase-like, regulatory domain"/>
    <property type="match status" value="1"/>
</dbReference>
<evidence type="ECO:0000256" key="7">
    <source>
        <dbReference type="ARBA" id="ARBA00023237"/>
    </source>
</evidence>
<gene>
    <name evidence="11" type="ORF">HMPREF0765_2762</name>
</gene>
<dbReference type="EMBL" id="ACHB01000069">
    <property type="protein sequence ID" value="EEI91452.1"/>
    <property type="molecule type" value="Genomic_DNA"/>
</dbReference>
<dbReference type="NCBIfam" id="TIGR04057">
    <property type="entry name" value="SusC_RagA_signa"/>
    <property type="match status" value="1"/>
</dbReference>
<feature type="signal peptide" evidence="9">
    <location>
        <begin position="1"/>
        <end position="24"/>
    </location>
</feature>
<dbReference type="Proteomes" id="UP000006241">
    <property type="component" value="Unassembled WGS sequence"/>
</dbReference>
<evidence type="ECO:0000256" key="2">
    <source>
        <dbReference type="ARBA" id="ARBA00022448"/>
    </source>
</evidence>
<dbReference type="GO" id="GO:0009279">
    <property type="term" value="C:cell outer membrane"/>
    <property type="evidence" value="ECO:0007669"/>
    <property type="project" value="UniProtKB-SubCell"/>
</dbReference>
<dbReference type="InterPro" id="IPR023996">
    <property type="entry name" value="TonB-dep_OMP_SusC/RagA"/>
</dbReference>
<evidence type="ECO:0000256" key="9">
    <source>
        <dbReference type="SAM" id="SignalP"/>
    </source>
</evidence>
<evidence type="ECO:0000256" key="3">
    <source>
        <dbReference type="ARBA" id="ARBA00022452"/>
    </source>
</evidence>
<feature type="chain" id="PRO_5002912360" evidence="9">
    <location>
        <begin position="25"/>
        <end position="1038"/>
    </location>
</feature>
<dbReference type="SUPFAM" id="SSF56935">
    <property type="entry name" value="Porins"/>
    <property type="match status" value="1"/>
</dbReference>
<protein>
    <submittedName>
        <fullName evidence="11">TonB-linked outer membrane protein, SusC/RagA family</fullName>
    </submittedName>
</protein>
<evidence type="ECO:0000313" key="12">
    <source>
        <dbReference type="Proteomes" id="UP000006241"/>
    </source>
</evidence>
<dbReference type="PANTHER" id="PTHR30069">
    <property type="entry name" value="TONB-DEPENDENT OUTER MEMBRANE RECEPTOR"/>
    <property type="match status" value="1"/>
</dbReference>
<dbReference type="Pfam" id="PF13715">
    <property type="entry name" value="CarbopepD_reg_2"/>
    <property type="match status" value="1"/>
</dbReference>
<comment type="similarity">
    <text evidence="8">Belongs to the TonB-dependent receptor family.</text>
</comment>
<dbReference type="PANTHER" id="PTHR30069:SF29">
    <property type="entry name" value="HEMOGLOBIN AND HEMOGLOBIN-HAPTOGLOBIN-BINDING PROTEIN 1-RELATED"/>
    <property type="match status" value="1"/>
</dbReference>
<organism evidence="11 12">
    <name type="scientific">Sphingobacterium spiritivorum ATCC 33300</name>
    <dbReference type="NCBI Taxonomy" id="525372"/>
    <lineage>
        <taxon>Bacteria</taxon>
        <taxon>Pseudomonadati</taxon>
        <taxon>Bacteroidota</taxon>
        <taxon>Sphingobacteriia</taxon>
        <taxon>Sphingobacteriales</taxon>
        <taxon>Sphingobacteriaceae</taxon>
        <taxon>Sphingobacterium</taxon>
    </lineage>
</organism>
<keyword evidence="3 8" id="KW-1134">Transmembrane beta strand</keyword>
<dbReference type="SUPFAM" id="SSF49464">
    <property type="entry name" value="Carboxypeptidase regulatory domain-like"/>
    <property type="match status" value="1"/>
</dbReference>
<dbReference type="InterPro" id="IPR023997">
    <property type="entry name" value="TonB-dep_OMP_SusC/RagA_CS"/>
</dbReference>
<evidence type="ECO:0000256" key="4">
    <source>
        <dbReference type="ARBA" id="ARBA00022692"/>
    </source>
</evidence>
<name>C2FZK6_SPHSI</name>
<dbReference type="Pfam" id="PF07715">
    <property type="entry name" value="Plug"/>
    <property type="match status" value="1"/>
</dbReference>
<comment type="subcellular location">
    <subcellularLocation>
        <location evidence="1 8">Cell outer membrane</location>
        <topology evidence="1 8">Multi-pass membrane protein</topology>
    </subcellularLocation>
</comment>
<accession>C2FZK6</accession>
<feature type="domain" description="TonB-dependent receptor plug" evidence="10">
    <location>
        <begin position="116"/>
        <end position="241"/>
    </location>
</feature>
<evidence type="ECO:0000256" key="5">
    <source>
        <dbReference type="ARBA" id="ARBA00022729"/>
    </source>
</evidence>
<dbReference type="AlphaFoldDB" id="C2FZK6"/>
<evidence type="ECO:0000313" key="11">
    <source>
        <dbReference type="EMBL" id="EEI91452.1"/>
    </source>
</evidence>
<dbReference type="HOGENOM" id="CLU_004317_2_1_10"/>
<keyword evidence="2 8" id="KW-0813">Transport</keyword>
<comment type="caution">
    <text evidence="11">The sequence shown here is derived from an EMBL/GenBank/DDBJ whole genome shotgun (WGS) entry which is preliminary data.</text>
</comment>
<evidence type="ECO:0000259" key="10">
    <source>
        <dbReference type="Pfam" id="PF07715"/>
    </source>
</evidence>
<dbReference type="RefSeq" id="WP_003008110.1">
    <property type="nucleotide sequence ID" value="NZ_GG668632.1"/>
</dbReference>
<dbReference type="InterPro" id="IPR039426">
    <property type="entry name" value="TonB-dep_rcpt-like"/>
</dbReference>
<dbReference type="Gene3D" id="2.40.170.20">
    <property type="entry name" value="TonB-dependent receptor, beta-barrel domain"/>
    <property type="match status" value="1"/>
</dbReference>
<sequence>MKQFYQTCCTIILLSILSITGVFAQQTVTGKVTNANGNLPGVNVAIKGTSRGTQSGSDGNYSIQAAPGEKLRFSMVGYISQEISVGSTKTINVTLQSDESTLDEVVVTAMGIKREKKSLGYSYQEVKSETLIDARENNLANALTGKVSGLQVIKGSNGPASSSKIILRGFNSLTGDNQPLIVVDGVPMENFAGAKNNDFWNPSADMGNGLGDLTAEDIESMSVLKGGAASALYGSRAANGVILITTKSGRSREGTGISYSATIGIENIFITPRLQGQFAQGSNGIYDAKSENSWGPLITGQTVTTWDDSKRTLKTYDNLDNFFKTGVNTTHNIAFQKSLGENTSIITSASYLYDNSKTPGVKLNRLNLMSKVTSTFGPENKWITDIKVQYMNTTANNRAVGGSNAGNYYTTVLRMPGTMDITDFESGMNTLGTKQIWYNSGQTVNPFWAVNNKLNRDSRDRFLLNAMIKYKFNDWLDADFRAGSDSYSTKYDNKTYTGSSLQNNYGTGADNFYENNFIVSLNAKKDNLFGKFNGSASIFGQIMKQDYKSISVSTGELEVPNLFTINNAVGNPGFTEEVRKRQINSIFGTAEVNYDNFWFINLTARNDWSSTLIKEHRSYFYPSVSTSLVITDMISKIGGETPKWLNFAKIRASYAQTGNSLKPYQLLNVYSIGKDPNSNTTASKNKTLFNPNIRSELLKTFETGFDVRLFDRINLDFAYYKSNATNQLIEIPMNSLSGYEKFMANAGNIQNQGFEIVLGANILKNPNKFRWDMNINFSRNINEIIELLPGQVDRLVLAGFDDIKVEASAGKRYGAIYGTKYARVEDKNSPFFNQIIVNGNGVPLAADGIHYLGNQSASALLGATNTFGYKNVGLSFLLDARFGGVLFSGTNLTLQRAGMAAETVVNGERTDFIVPGVVSDGKGGYVQNTKAVSHQQYWNQVTNSPGNVGIAEQNIYDASNIRLRNVQLSYTLPKKVLGKSIVKNARLSLSANNVWMIKSYANGVDPESVYAIGTNAVGFENLAFPTSRSYFFNISLGF</sequence>
<evidence type="ECO:0000256" key="6">
    <source>
        <dbReference type="ARBA" id="ARBA00023136"/>
    </source>
</evidence>
<evidence type="ECO:0000256" key="8">
    <source>
        <dbReference type="PROSITE-ProRule" id="PRU01360"/>
    </source>
</evidence>
<dbReference type="GO" id="GO:0044718">
    <property type="term" value="P:siderophore transmembrane transport"/>
    <property type="evidence" value="ECO:0007669"/>
    <property type="project" value="TreeGrafter"/>
</dbReference>
<keyword evidence="6 8" id="KW-0472">Membrane</keyword>
<keyword evidence="4 8" id="KW-0812">Transmembrane</keyword>